<protein>
    <submittedName>
        <fullName evidence="3">Uncharacterized protein</fullName>
    </submittedName>
</protein>
<reference evidence="3 4" key="1">
    <citation type="submission" date="2018-04" db="EMBL/GenBank/DDBJ databases">
        <authorList>
            <person name="Zhang X."/>
            <person name="Yuan J."/>
            <person name="Li F."/>
            <person name="Xiang J."/>
        </authorList>
    </citation>
    <scope>NUCLEOTIDE SEQUENCE [LARGE SCALE GENOMIC DNA]</scope>
    <source>
        <tissue evidence="3">Muscle</tissue>
    </source>
</reference>
<dbReference type="EMBL" id="QCYY01002138">
    <property type="protein sequence ID" value="ROT72537.1"/>
    <property type="molecule type" value="Genomic_DNA"/>
</dbReference>
<keyword evidence="2" id="KW-0812">Transmembrane</keyword>
<reference evidence="3 4" key="2">
    <citation type="submission" date="2019-01" db="EMBL/GenBank/DDBJ databases">
        <title>The decoding of complex shrimp genome reveals the adaptation for benthos swimmer, frequently molting mechanism and breeding impact on genome.</title>
        <authorList>
            <person name="Sun Y."/>
            <person name="Gao Y."/>
            <person name="Yu Y."/>
        </authorList>
    </citation>
    <scope>NUCLEOTIDE SEQUENCE [LARGE SCALE GENOMIC DNA]</scope>
    <source>
        <tissue evidence="3">Muscle</tissue>
    </source>
</reference>
<sequence>MRKLKQDQRQTRAKSTNFKHTPFPCLSLLPLPSSSLSPSLLPTSSLSPLPSPSISSLPSSTSLSLSPSLPPPLLPFPLSSLPSLSYLHPPPPLSPSSLLPPSSLSPLFPSLSILLLLPSLALASLSPLFPSLPLTSILPLPLFPSPYFHPPSLFSLYVLSPPFPAYIPSPSPSLPLLPFSSPYSISLFTTPYACSPSLPFPSLCLFPLLLHAISPLLYAPPSLLLGFIASCLSSLSILFLFPSPLSPLPITSPPFLYPFSSIPPPLPPHPTLLWSLPSPPLTITASLFGGIYLSISIYPYLLSSLPSLALLPYPLPFSTPSTSLSPFLFSSTRSFSPLLYLSPSVFLPSPHPITSLRLSTQFISPLSSSLHFSPSFHFTSPPLPPSLSF</sequence>
<evidence type="ECO:0000256" key="1">
    <source>
        <dbReference type="SAM" id="MobiDB-lite"/>
    </source>
</evidence>
<dbReference type="Proteomes" id="UP000283509">
    <property type="component" value="Unassembled WGS sequence"/>
</dbReference>
<feature type="compositionally biased region" description="Basic and acidic residues" evidence="1">
    <location>
        <begin position="1"/>
        <end position="10"/>
    </location>
</feature>
<dbReference type="AlphaFoldDB" id="A0A423T7V7"/>
<evidence type="ECO:0000313" key="3">
    <source>
        <dbReference type="EMBL" id="ROT72537.1"/>
    </source>
</evidence>
<evidence type="ECO:0000313" key="4">
    <source>
        <dbReference type="Proteomes" id="UP000283509"/>
    </source>
</evidence>
<name>A0A423T7V7_PENVA</name>
<keyword evidence="2" id="KW-0472">Membrane</keyword>
<organism evidence="3 4">
    <name type="scientific">Penaeus vannamei</name>
    <name type="common">Whiteleg shrimp</name>
    <name type="synonym">Litopenaeus vannamei</name>
    <dbReference type="NCBI Taxonomy" id="6689"/>
    <lineage>
        <taxon>Eukaryota</taxon>
        <taxon>Metazoa</taxon>
        <taxon>Ecdysozoa</taxon>
        <taxon>Arthropoda</taxon>
        <taxon>Crustacea</taxon>
        <taxon>Multicrustacea</taxon>
        <taxon>Malacostraca</taxon>
        <taxon>Eumalacostraca</taxon>
        <taxon>Eucarida</taxon>
        <taxon>Decapoda</taxon>
        <taxon>Dendrobranchiata</taxon>
        <taxon>Penaeoidea</taxon>
        <taxon>Penaeidae</taxon>
        <taxon>Penaeus</taxon>
    </lineage>
</organism>
<keyword evidence="4" id="KW-1185">Reference proteome</keyword>
<proteinExistence type="predicted"/>
<accession>A0A423T7V7</accession>
<keyword evidence="2" id="KW-1133">Transmembrane helix</keyword>
<dbReference type="PRINTS" id="PR01217">
    <property type="entry name" value="PRICHEXTENSN"/>
</dbReference>
<feature type="transmembrane region" description="Helical" evidence="2">
    <location>
        <begin position="223"/>
        <end position="241"/>
    </location>
</feature>
<evidence type="ECO:0000256" key="2">
    <source>
        <dbReference type="SAM" id="Phobius"/>
    </source>
</evidence>
<gene>
    <name evidence="3" type="ORF">C7M84_009069</name>
</gene>
<comment type="caution">
    <text evidence="3">The sequence shown here is derived from an EMBL/GenBank/DDBJ whole genome shotgun (WGS) entry which is preliminary data.</text>
</comment>
<feature type="region of interest" description="Disordered" evidence="1">
    <location>
        <begin position="1"/>
        <end position="24"/>
    </location>
</feature>
<feature type="transmembrane region" description="Helical" evidence="2">
    <location>
        <begin position="281"/>
        <end position="301"/>
    </location>
</feature>